<name>A0A9E7M9Q6_9EURY</name>
<evidence type="ECO:0000313" key="1">
    <source>
        <dbReference type="EMBL" id="USG99628.1"/>
    </source>
</evidence>
<dbReference type="GeneID" id="72778484"/>
<dbReference type="KEGG" id="thei:K1720_09010"/>
<keyword evidence="2" id="KW-1185">Reference proteome</keyword>
<dbReference type="AlphaFoldDB" id="A0A9E7M9Q6"/>
<gene>
    <name evidence="1" type="ORF">K1720_09010</name>
</gene>
<evidence type="ECO:0000313" key="2">
    <source>
        <dbReference type="Proteomes" id="UP001056425"/>
    </source>
</evidence>
<organism evidence="1 2">
    <name type="scientific">Thermococcus argininiproducens</name>
    <dbReference type="NCBI Taxonomy" id="2866384"/>
    <lineage>
        <taxon>Archaea</taxon>
        <taxon>Methanobacteriati</taxon>
        <taxon>Methanobacteriota</taxon>
        <taxon>Thermococci</taxon>
        <taxon>Thermococcales</taxon>
        <taxon>Thermococcaceae</taxon>
        <taxon>Thermococcus</taxon>
    </lineage>
</organism>
<proteinExistence type="predicted"/>
<dbReference type="RefSeq" id="WP_251948778.1">
    <property type="nucleotide sequence ID" value="NZ_CP080572.1"/>
</dbReference>
<reference evidence="1 2" key="1">
    <citation type="submission" date="2021-08" db="EMBL/GenBank/DDBJ databases">
        <title>Thermococcus onnuriiensis IOH2.</title>
        <authorList>
            <person name="Park Y.-J."/>
        </authorList>
    </citation>
    <scope>NUCLEOTIDE SEQUENCE [LARGE SCALE GENOMIC DNA]</scope>
    <source>
        <strain evidence="1 2">IOH2</strain>
    </source>
</reference>
<sequence length="352" mass="41380">MLRYKDIIEEYENPLNISEKETVEYLRRVFEHHFDSTPYWKKMKGKIELNQIFEGSLNEVFENIFNARLAVDENYLRNNWLDFLPENYSGRIRFYQSSGTTRERAIGHWAYEYLKLLVKYLRVSFDEIYGLNKKYDENHRMRAIAHGPYGWYQEEISELVWSYGGLLYFIGVETDGIKRELEEKKLEDVLKGRLAPLARYTKRIFERDKINTIRTGPQMLALVPEPENIETVILSGLGITVNSLKEIQKTFKNSTIIPLYGYYAFGDIIGMLKNNEVVYYPNYPFTIVFPLVQEGKEYRIARYGERGRMGLIIARPELLIVKIEDESMSRVPPVGPFGWDGFGNPKRGKRVI</sequence>
<accession>A0A9E7M9Q6</accession>
<protein>
    <submittedName>
        <fullName evidence="1">Uncharacterized protein</fullName>
    </submittedName>
</protein>
<dbReference type="EMBL" id="CP080572">
    <property type="protein sequence ID" value="USG99628.1"/>
    <property type="molecule type" value="Genomic_DNA"/>
</dbReference>
<dbReference type="Proteomes" id="UP001056425">
    <property type="component" value="Chromosome"/>
</dbReference>